<dbReference type="EMBL" id="JAGGKS010000008">
    <property type="protein sequence ID" value="MBP1926720.1"/>
    <property type="molecule type" value="Genomic_DNA"/>
</dbReference>
<evidence type="ECO:0000313" key="1">
    <source>
        <dbReference type="EMBL" id="MBP1926720.1"/>
    </source>
</evidence>
<evidence type="ECO:0008006" key="3">
    <source>
        <dbReference type="Google" id="ProtNLM"/>
    </source>
</evidence>
<dbReference type="PANTHER" id="PTHR37841:SF1">
    <property type="entry name" value="DUF3298 DOMAIN-CONTAINING PROTEIN"/>
    <property type="match status" value="1"/>
</dbReference>
<organism evidence="1 2">
    <name type="scientific">Sedimentibacter acidaminivorans</name>
    <dbReference type="NCBI Taxonomy" id="913099"/>
    <lineage>
        <taxon>Bacteria</taxon>
        <taxon>Bacillati</taxon>
        <taxon>Bacillota</taxon>
        <taxon>Tissierellia</taxon>
        <taxon>Sedimentibacter</taxon>
    </lineage>
</organism>
<name>A0ABS4GG93_9FIRM</name>
<dbReference type="RefSeq" id="WP_209512450.1">
    <property type="nucleotide sequence ID" value="NZ_JAGGKS010000008.1"/>
</dbReference>
<dbReference type="InterPro" id="IPR032774">
    <property type="entry name" value="WG_beta_rep"/>
</dbReference>
<gene>
    <name evidence="1" type="ORF">J2Z76_002590</name>
</gene>
<protein>
    <recommendedName>
        <fullName evidence="3">WG repeat-containing protein</fullName>
    </recommendedName>
</protein>
<keyword evidence="2" id="KW-1185">Reference proteome</keyword>
<sequence length="432" mass="49329">MDKKIKLWVIFIAIVISLTGCSLSNTEEVDTDVNVSSKVAEDLNDNVIDGLIIEQKDFSSVKNRATERLIGVQSVKNSMWGFIDAISGNYVIEPQFNDVQEFSDGLAAVQNREGYWGFIDKNGELVIDYNFDLVSRLAVYNSYYSFNNGYCFVEAESLNSGIPEFAIINNTGKVLCELENHNTVRGEWKNIGQYALSTEGDLYDVTLNKIVDSNVKVIEEEYYIAYRDSAYVGFDYKGNEIFKIDSKTDKYDVEGYEEYFILLRHSDKNSEVFCSLYDIKGKEIINENDNLQILHLTDNKLLVKTITGIKIFDIETKELTDTDWDNFDTWSRKIEVINDRYIVEHTSLYDIENCKMYDFKEYGAFVASVLGDKVALIDNGGINEGNELIAINLLTGEVEKSGIVNPKERCSIPLFICKPSFTETNSYFVRWE</sequence>
<dbReference type="Proteomes" id="UP001519342">
    <property type="component" value="Unassembled WGS sequence"/>
</dbReference>
<dbReference type="PROSITE" id="PS51257">
    <property type="entry name" value="PROKAR_LIPOPROTEIN"/>
    <property type="match status" value="1"/>
</dbReference>
<evidence type="ECO:0000313" key="2">
    <source>
        <dbReference type="Proteomes" id="UP001519342"/>
    </source>
</evidence>
<dbReference type="PANTHER" id="PTHR37841">
    <property type="entry name" value="GLR2918 PROTEIN"/>
    <property type="match status" value="1"/>
</dbReference>
<comment type="caution">
    <text evidence="1">The sequence shown here is derived from an EMBL/GenBank/DDBJ whole genome shotgun (WGS) entry which is preliminary data.</text>
</comment>
<reference evidence="1 2" key="1">
    <citation type="submission" date="2021-03" db="EMBL/GenBank/DDBJ databases">
        <title>Genomic Encyclopedia of Type Strains, Phase IV (KMG-IV): sequencing the most valuable type-strain genomes for metagenomic binning, comparative biology and taxonomic classification.</title>
        <authorList>
            <person name="Goeker M."/>
        </authorList>
    </citation>
    <scope>NUCLEOTIDE SEQUENCE [LARGE SCALE GENOMIC DNA]</scope>
    <source>
        <strain evidence="1 2">DSM 24004</strain>
    </source>
</reference>
<dbReference type="Pfam" id="PF14903">
    <property type="entry name" value="WG_beta_rep"/>
    <property type="match status" value="2"/>
</dbReference>
<proteinExistence type="predicted"/>
<accession>A0ABS4GG93</accession>